<comment type="subcellular location">
    <subcellularLocation>
        <location evidence="2">Cell membrane</location>
        <topology evidence="2">Lipid-anchor</topology>
        <topology evidence="2">GPI-anchor</topology>
    </subcellularLocation>
    <subcellularLocation>
        <location evidence="1">Membrane</location>
        <topology evidence="1">Single-pass type II membrane protein</topology>
    </subcellularLocation>
</comment>
<evidence type="ECO:0000256" key="7">
    <source>
        <dbReference type="ARBA" id="ARBA00022989"/>
    </source>
</evidence>
<evidence type="ECO:0000256" key="8">
    <source>
        <dbReference type="ARBA" id="ARBA00023136"/>
    </source>
</evidence>
<dbReference type="OrthoDB" id="412647at2759"/>
<keyword evidence="15" id="KW-1185">Reference proteome</keyword>
<evidence type="ECO:0000256" key="2">
    <source>
        <dbReference type="ARBA" id="ARBA00004609"/>
    </source>
</evidence>
<proteinExistence type="inferred from homology"/>
<dbReference type="EMBL" id="LHQQ01000205">
    <property type="protein sequence ID" value="KOS39389.1"/>
    <property type="molecule type" value="Genomic_DNA"/>
</dbReference>
<sequence length="713" mass="79336">MSDHGSDGSEGKAMPHIRLNSGRQDPFLETNEGYAPLTSRTFPRPLTPQGPETPASVGAQGMTISPYGASNVPESSEFLLPPRLRPTQGHGVSDTDRPRSPDRWSAARSSISSISHESTFPLDPFHDSRAPSHAGSDEYDVNTQTVSGKFNIMPTDGLLLFPEDVEKDDYMHNPDPADKDRDCDIWNRRGIVNVGGLAIFTLGLLVLFIGYPLITWLSGFGKHSHGVCHPADTLCLDVGERPLLENLRKGLIDPDTPKEARTKKNVNGKEMKLVFSDEFNMPGRTFFEDDDPFFQAVDIWYGVTQDKEWYDPDAVTTADGTLQLRFDHFENHNLEYRSGMVQSWNKLCFKGGRLEASMSLPGDGHIEGFWPGFWAMGNLGRPGYASTTDGMWPYSYHDGCDAGITPNQSAPDGINWLPGMRLPGCACPGSDHPTPGTARSAPEIDVIEGSTAPLYGDSGPYVGSASQSLQTAPFDLWYLPDYDFAAVYDPRVTELNSYRGGVYQQAVSGLTNLNHRWYNGTEFQTYSFEYTPGEKGDVTWFVGAEKTWTLDARAIGPNGNIGQRTIPLEPLALIMNMGMADNFAPQNKSIIDYMPAILRFDYVRIYQDPDDESVTCDPPGYETTKYIEKHRKAYDNVNFTTWDEAGKFNSSSSPELPFRVLTACLIWLQYGDSKRAKGYLVKKLNRLYLDFYLKCCDHVCLKLLIEINPGAIQ</sequence>
<name>A0A0M9WC88_9EURO</name>
<dbReference type="GO" id="GO:0005886">
    <property type="term" value="C:plasma membrane"/>
    <property type="evidence" value="ECO:0007669"/>
    <property type="project" value="UniProtKB-SubCell"/>
</dbReference>
<dbReference type="GO" id="GO:0005789">
    <property type="term" value="C:endoplasmic reticulum membrane"/>
    <property type="evidence" value="ECO:0007669"/>
    <property type="project" value="TreeGrafter"/>
</dbReference>
<gene>
    <name evidence="14" type="ORF">ACN38_g9775</name>
</gene>
<dbReference type="InterPro" id="IPR000757">
    <property type="entry name" value="Beta-glucanase-like"/>
</dbReference>
<keyword evidence="7 12" id="KW-1133">Transmembrane helix</keyword>
<evidence type="ECO:0000256" key="10">
    <source>
        <dbReference type="ARBA" id="ARBA00023316"/>
    </source>
</evidence>
<dbReference type="STRING" id="229535.A0A0M9WC88"/>
<evidence type="ECO:0000256" key="4">
    <source>
        <dbReference type="ARBA" id="ARBA00022475"/>
    </source>
</evidence>
<evidence type="ECO:0000256" key="12">
    <source>
        <dbReference type="SAM" id="Phobius"/>
    </source>
</evidence>
<feature type="region of interest" description="Disordered" evidence="11">
    <location>
        <begin position="1"/>
        <end position="137"/>
    </location>
</feature>
<dbReference type="PANTHER" id="PTHR31361">
    <property type="entry name" value="BETA-GLUCAN SYNTHESIS-ASSOCIATED PROTEIN KRE6-RELATED"/>
    <property type="match status" value="1"/>
</dbReference>
<reference evidence="14 15" key="1">
    <citation type="submission" date="2015-08" db="EMBL/GenBank/DDBJ databases">
        <title>Genome sequencing of Penicillium nordicum.</title>
        <authorList>
            <person name="Nguyen H.D."/>
            <person name="Seifert K.A."/>
        </authorList>
    </citation>
    <scope>NUCLEOTIDE SEQUENCE [LARGE SCALE GENOMIC DNA]</scope>
    <source>
        <strain evidence="14 15">DAOMC 185683</strain>
    </source>
</reference>
<evidence type="ECO:0000259" key="13">
    <source>
        <dbReference type="PROSITE" id="PS51762"/>
    </source>
</evidence>
<comment type="caution">
    <text evidence="14">The sequence shown here is derived from an EMBL/GenBank/DDBJ whole genome shotgun (WGS) entry which is preliminary data.</text>
</comment>
<dbReference type="InterPro" id="IPR013320">
    <property type="entry name" value="ConA-like_dom_sf"/>
</dbReference>
<evidence type="ECO:0000256" key="11">
    <source>
        <dbReference type="SAM" id="MobiDB-lite"/>
    </source>
</evidence>
<feature type="compositionally biased region" description="Basic and acidic residues" evidence="11">
    <location>
        <begin position="93"/>
        <end position="102"/>
    </location>
</feature>
<dbReference type="Pfam" id="PF03935">
    <property type="entry name" value="SKN1_KRE6_Sbg1"/>
    <property type="match status" value="1"/>
</dbReference>
<dbReference type="CDD" id="cd02180">
    <property type="entry name" value="GH16_fungal_KRE6_glucanase"/>
    <property type="match status" value="1"/>
</dbReference>
<dbReference type="InterPro" id="IPR005629">
    <property type="entry name" value="Skn1/Kre6/Sbg1"/>
</dbReference>
<evidence type="ECO:0000313" key="15">
    <source>
        <dbReference type="Proteomes" id="UP000037696"/>
    </source>
</evidence>
<evidence type="ECO:0000256" key="3">
    <source>
        <dbReference type="ARBA" id="ARBA00010962"/>
    </source>
</evidence>
<keyword evidence="5 12" id="KW-0812">Transmembrane</keyword>
<dbReference type="AlphaFoldDB" id="A0A0M9WC88"/>
<keyword evidence="9" id="KW-0325">Glycoprotein</keyword>
<feature type="domain" description="GH16" evidence="13">
    <location>
        <begin position="251"/>
        <end position="611"/>
    </location>
</feature>
<keyword evidence="6" id="KW-0735">Signal-anchor</keyword>
<dbReference type="Gene3D" id="2.60.120.200">
    <property type="match status" value="1"/>
</dbReference>
<dbReference type="SUPFAM" id="SSF49899">
    <property type="entry name" value="Concanavalin A-like lectins/glucanases"/>
    <property type="match status" value="1"/>
</dbReference>
<keyword evidence="10" id="KW-0961">Cell wall biogenesis/degradation</keyword>
<evidence type="ECO:0000256" key="1">
    <source>
        <dbReference type="ARBA" id="ARBA00004606"/>
    </source>
</evidence>
<evidence type="ECO:0000313" key="14">
    <source>
        <dbReference type="EMBL" id="KOS39389.1"/>
    </source>
</evidence>
<comment type="similarity">
    <text evidence="3">Belongs to the SKN1/KRE6 family.</text>
</comment>
<accession>A0A0M9WC88</accession>
<evidence type="ECO:0000256" key="9">
    <source>
        <dbReference type="ARBA" id="ARBA00023180"/>
    </source>
</evidence>
<dbReference type="GO" id="GO:0006078">
    <property type="term" value="P:(1-&gt;6)-beta-D-glucan biosynthetic process"/>
    <property type="evidence" value="ECO:0007669"/>
    <property type="project" value="TreeGrafter"/>
</dbReference>
<keyword evidence="8 12" id="KW-0472">Membrane</keyword>
<feature type="compositionally biased region" description="Low complexity" evidence="11">
    <location>
        <begin position="106"/>
        <end position="115"/>
    </location>
</feature>
<evidence type="ECO:0000256" key="5">
    <source>
        <dbReference type="ARBA" id="ARBA00022692"/>
    </source>
</evidence>
<keyword evidence="4" id="KW-1003">Cell membrane</keyword>
<dbReference type="GO" id="GO:0015926">
    <property type="term" value="F:glucosidase activity"/>
    <property type="evidence" value="ECO:0007669"/>
    <property type="project" value="TreeGrafter"/>
</dbReference>
<protein>
    <recommendedName>
        <fullName evidence="13">GH16 domain-containing protein</fullName>
    </recommendedName>
</protein>
<feature type="compositionally biased region" description="Basic and acidic residues" evidence="11">
    <location>
        <begin position="1"/>
        <end position="10"/>
    </location>
</feature>
<dbReference type="PROSITE" id="PS51762">
    <property type="entry name" value="GH16_2"/>
    <property type="match status" value="1"/>
</dbReference>
<organism evidence="14 15">
    <name type="scientific">Penicillium nordicum</name>
    <dbReference type="NCBI Taxonomy" id="229535"/>
    <lineage>
        <taxon>Eukaryota</taxon>
        <taxon>Fungi</taxon>
        <taxon>Dikarya</taxon>
        <taxon>Ascomycota</taxon>
        <taxon>Pezizomycotina</taxon>
        <taxon>Eurotiomycetes</taxon>
        <taxon>Eurotiomycetidae</taxon>
        <taxon>Eurotiales</taxon>
        <taxon>Aspergillaceae</taxon>
        <taxon>Penicillium</taxon>
    </lineage>
</organism>
<dbReference type="PANTHER" id="PTHR31361:SF1">
    <property type="entry name" value="BETA-GLUCAN SYNTHESIS-ASSOCIATED PROTEIN KRE6-RELATED"/>
    <property type="match status" value="1"/>
</dbReference>
<dbReference type="Proteomes" id="UP000037696">
    <property type="component" value="Unassembled WGS sequence"/>
</dbReference>
<evidence type="ECO:0000256" key="6">
    <source>
        <dbReference type="ARBA" id="ARBA00022968"/>
    </source>
</evidence>
<feature type="transmembrane region" description="Helical" evidence="12">
    <location>
        <begin position="191"/>
        <end position="214"/>
    </location>
</feature>
<dbReference type="GO" id="GO:0031505">
    <property type="term" value="P:fungal-type cell wall organization"/>
    <property type="evidence" value="ECO:0007669"/>
    <property type="project" value="TreeGrafter"/>
</dbReference>